<keyword evidence="1" id="KW-0472">Membrane</keyword>
<evidence type="ECO:0000256" key="1">
    <source>
        <dbReference type="SAM" id="Phobius"/>
    </source>
</evidence>
<feature type="transmembrane region" description="Helical" evidence="1">
    <location>
        <begin position="82"/>
        <end position="103"/>
    </location>
</feature>
<evidence type="ECO:0000313" key="2">
    <source>
        <dbReference type="Proteomes" id="UP000887575"/>
    </source>
</evidence>
<proteinExistence type="predicted"/>
<accession>A0AAF3EBB4</accession>
<dbReference type="Proteomes" id="UP000887575">
    <property type="component" value="Unassembled WGS sequence"/>
</dbReference>
<keyword evidence="1" id="KW-0812">Transmembrane</keyword>
<evidence type="ECO:0000313" key="3">
    <source>
        <dbReference type="WBParaSite" id="MBELARI_LOCUS11227"/>
    </source>
</evidence>
<name>A0AAF3EBB4_9BILA</name>
<keyword evidence="2" id="KW-1185">Reference proteome</keyword>
<dbReference type="AlphaFoldDB" id="A0AAF3EBB4"/>
<organism evidence="2 3">
    <name type="scientific">Mesorhabditis belari</name>
    <dbReference type="NCBI Taxonomy" id="2138241"/>
    <lineage>
        <taxon>Eukaryota</taxon>
        <taxon>Metazoa</taxon>
        <taxon>Ecdysozoa</taxon>
        <taxon>Nematoda</taxon>
        <taxon>Chromadorea</taxon>
        <taxon>Rhabditida</taxon>
        <taxon>Rhabditina</taxon>
        <taxon>Rhabditomorpha</taxon>
        <taxon>Rhabditoidea</taxon>
        <taxon>Rhabditidae</taxon>
        <taxon>Mesorhabditinae</taxon>
        <taxon>Mesorhabditis</taxon>
    </lineage>
</organism>
<sequence>MKILKKEAKSFEQKDIHRVICRALIDVLHCKQREFEKKCQGAAAFADVTYRKAKFNLENYDVCQNAVLTAFGPVMTSNMGTIIAVILCLLLGAVGATIAFYVYRYRPNSFSSFTALLPFNNS</sequence>
<dbReference type="WBParaSite" id="MBELARI_LOCUS11227">
    <property type="protein sequence ID" value="MBELARI_LOCUS11227"/>
    <property type="gene ID" value="MBELARI_LOCUS11227"/>
</dbReference>
<reference evidence="3" key="1">
    <citation type="submission" date="2024-02" db="UniProtKB">
        <authorList>
            <consortium name="WormBaseParasite"/>
        </authorList>
    </citation>
    <scope>IDENTIFICATION</scope>
</reference>
<keyword evidence="1" id="KW-1133">Transmembrane helix</keyword>
<protein>
    <submittedName>
        <fullName evidence="3">Uncharacterized protein</fullName>
    </submittedName>
</protein>